<evidence type="ECO:0000256" key="1">
    <source>
        <dbReference type="SAM" id="Phobius"/>
    </source>
</evidence>
<name>A0A1F8FIT1_9BACT</name>
<keyword evidence="1" id="KW-1133">Transmembrane helix</keyword>
<evidence type="ECO:0000313" key="2">
    <source>
        <dbReference type="EMBL" id="OGN12508.1"/>
    </source>
</evidence>
<evidence type="ECO:0000313" key="3">
    <source>
        <dbReference type="Proteomes" id="UP000178197"/>
    </source>
</evidence>
<reference evidence="2 3" key="1">
    <citation type="journal article" date="2016" name="Nat. Commun.">
        <title>Thousands of microbial genomes shed light on interconnected biogeochemical processes in an aquifer system.</title>
        <authorList>
            <person name="Anantharaman K."/>
            <person name="Brown C.T."/>
            <person name="Hug L.A."/>
            <person name="Sharon I."/>
            <person name="Castelle C.J."/>
            <person name="Probst A.J."/>
            <person name="Thomas B.C."/>
            <person name="Singh A."/>
            <person name="Wilkins M.J."/>
            <person name="Karaoz U."/>
            <person name="Brodie E.L."/>
            <person name="Williams K.H."/>
            <person name="Hubbard S.S."/>
            <person name="Banfield J.F."/>
        </authorList>
    </citation>
    <scope>NUCLEOTIDE SEQUENCE [LARGE SCALE GENOMIC DNA]</scope>
</reference>
<dbReference type="EMBL" id="MGJT01000017">
    <property type="protein sequence ID" value="OGN12508.1"/>
    <property type="molecule type" value="Genomic_DNA"/>
</dbReference>
<dbReference type="Proteomes" id="UP000178197">
    <property type="component" value="Unassembled WGS sequence"/>
</dbReference>
<sequence length="124" mass="14017">MKNKLFEDKPFESKNIFALPSEAVVAKEAGQFKISHLNLLLVVLIGVLGIWYALWTNFIISAEYRERLAKEKLEGLMSENNQLLSDKSSSANLGALLVFAKQSGMIEQKNIEYLFDRQDVAHAE</sequence>
<organism evidence="2 3">
    <name type="scientific">Candidatus Yanofskybacteria bacterium RIFCSPHIGHO2_02_FULL_43_15c</name>
    <dbReference type="NCBI Taxonomy" id="1802679"/>
    <lineage>
        <taxon>Bacteria</taxon>
        <taxon>Candidatus Yanofskyibacteriota</taxon>
    </lineage>
</organism>
<protein>
    <recommendedName>
        <fullName evidence="4">Cell division protein FtsL</fullName>
    </recommendedName>
</protein>
<feature type="transmembrane region" description="Helical" evidence="1">
    <location>
        <begin position="39"/>
        <end position="60"/>
    </location>
</feature>
<comment type="caution">
    <text evidence="2">The sequence shown here is derived from an EMBL/GenBank/DDBJ whole genome shotgun (WGS) entry which is preliminary data.</text>
</comment>
<keyword evidence="1" id="KW-0812">Transmembrane</keyword>
<accession>A0A1F8FIT1</accession>
<dbReference type="AlphaFoldDB" id="A0A1F8FIT1"/>
<keyword evidence="1" id="KW-0472">Membrane</keyword>
<gene>
    <name evidence="2" type="ORF">A3C71_01925</name>
</gene>
<proteinExistence type="predicted"/>
<evidence type="ECO:0008006" key="4">
    <source>
        <dbReference type="Google" id="ProtNLM"/>
    </source>
</evidence>